<feature type="repeat" description="WD" evidence="7">
    <location>
        <begin position="65"/>
        <end position="106"/>
    </location>
</feature>
<accession>W9S4T4</accession>
<dbReference type="GO" id="GO:0006888">
    <property type="term" value="P:endoplasmic reticulum to Golgi vesicle-mediated transport"/>
    <property type="evidence" value="ECO:0007669"/>
    <property type="project" value="TreeGrafter"/>
</dbReference>
<dbReference type="PROSITE" id="PS50294">
    <property type="entry name" value="WD_REPEATS_REGION"/>
    <property type="match status" value="4"/>
</dbReference>
<dbReference type="eggNOG" id="KOG0276">
    <property type="taxonomic scope" value="Eukaryota"/>
</dbReference>
<dbReference type="Pfam" id="PF00400">
    <property type="entry name" value="WD40"/>
    <property type="match status" value="6"/>
</dbReference>
<keyword evidence="4" id="KW-0968">Cytoplasmic vesicle</keyword>
<organism evidence="8 9">
    <name type="scientific">Morus notabilis</name>
    <dbReference type="NCBI Taxonomy" id="981085"/>
    <lineage>
        <taxon>Eukaryota</taxon>
        <taxon>Viridiplantae</taxon>
        <taxon>Streptophyta</taxon>
        <taxon>Embryophyta</taxon>
        <taxon>Tracheophyta</taxon>
        <taxon>Spermatophyta</taxon>
        <taxon>Magnoliopsida</taxon>
        <taxon>eudicotyledons</taxon>
        <taxon>Gunneridae</taxon>
        <taxon>Pentapetalae</taxon>
        <taxon>rosids</taxon>
        <taxon>fabids</taxon>
        <taxon>Rosales</taxon>
        <taxon>Moraceae</taxon>
        <taxon>Moreae</taxon>
        <taxon>Morus</taxon>
    </lineage>
</organism>
<dbReference type="GO" id="GO:0006886">
    <property type="term" value="P:intracellular protein transport"/>
    <property type="evidence" value="ECO:0007669"/>
    <property type="project" value="TreeGrafter"/>
</dbReference>
<dbReference type="CDD" id="cd00200">
    <property type="entry name" value="WD40"/>
    <property type="match status" value="1"/>
</dbReference>
<evidence type="ECO:0000256" key="3">
    <source>
        <dbReference type="ARBA" id="ARBA00022737"/>
    </source>
</evidence>
<dbReference type="STRING" id="981085.W9S4T4"/>
<dbReference type="SMART" id="SM00320">
    <property type="entry name" value="WD40"/>
    <property type="match status" value="7"/>
</dbReference>
<feature type="repeat" description="WD" evidence="7">
    <location>
        <begin position="192"/>
        <end position="234"/>
    </location>
</feature>
<dbReference type="InterPro" id="IPR036322">
    <property type="entry name" value="WD40_repeat_dom_sf"/>
</dbReference>
<evidence type="ECO:0000313" key="8">
    <source>
        <dbReference type="EMBL" id="EXC25796.1"/>
    </source>
</evidence>
<keyword evidence="2 7" id="KW-0853">WD repeat</keyword>
<comment type="function">
    <text evidence="5">The coatomer is a cytosolic protein complex that binds to dilysine motifs and reversibly associates with Golgi non-clathrin-coated vesicles, which further mediate biosynthetic protein transport from the ER, via the Golgi up to the trans Golgi network. Coatomer complex is required for budding from Golgi membranes, and is essential for the retrograde Golgi-to-ER transport of dilysine-tagged proteins.</text>
</comment>
<dbReference type="PANTHER" id="PTHR19876:SF75">
    <property type="entry name" value="COATOMER SUBUNIT BETA'-3"/>
    <property type="match status" value="1"/>
</dbReference>
<dbReference type="FunFam" id="2.130.10.10:FF:000016">
    <property type="entry name" value="Coatomer alpha subunit, putative"/>
    <property type="match status" value="1"/>
</dbReference>
<dbReference type="InterPro" id="IPR015943">
    <property type="entry name" value="WD40/YVTN_repeat-like_dom_sf"/>
</dbReference>
<evidence type="ECO:0000256" key="1">
    <source>
        <dbReference type="ARBA" id="ARBA00004156"/>
    </source>
</evidence>
<dbReference type="PROSITE" id="PS50082">
    <property type="entry name" value="WD_REPEATS_2"/>
    <property type="match status" value="5"/>
</dbReference>
<protein>
    <recommendedName>
        <fullName evidence="6">Beta'-coat protein</fullName>
    </recommendedName>
</protein>
<name>W9S4T4_9ROSA</name>
<evidence type="ECO:0000256" key="4">
    <source>
        <dbReference type="ARBA" id="ARBA00023329"/>
    </source>
</evidence>
<dbReference type="SUPFAM" id="SSF50978">
    <property type="entry name" value="WD40 repeat-like"/>
    <property type="match status" value="1"/>
</dbReference>
<keyword evidence="9" id="KW-1185">Reference proteome</keyword>
<gene>
    <name evidence="8" type="ORF">L484_019430</name>
</gene>
<dbReference type="PRINTS" id="PR00320">
    <property type="entry name" value="GPROTEINBRPT"/>
</dbReference>
<comment type="subcellular location">
    <subcellularLocation>
        <location evidence="1">Cytoplasmic vesicle membrane</location>
    </subcellularLocation>
</comment>
<evidence type="ECO:0000256" key="2">
    <source>
        <dbReference type="ARBA" id="ARBA00022574"/>
    </source>
</evidence>
<dbReference type="AlphaFoldDB" id="W9S4T4"/>
<feature type="repeat" description="WD" evidence="7">
    <location>
        <begin position="279"/>
        <end position="320"/>
    </location>
</feature>
<dbReference type="InterPro" id="IPR020472">
    <property type="entry name" value="WD40_PAC1"/>
</dbReference>
<dbReference type="Gene3D" id="2.130.10.10">
    <property type="entry name" value="YVTN repeat-like/Quinoprotein amine dehydrogenase"/>
    <property type="match status" value="1"/>
</dbReference>
<dbReference type="InterPro" id="IPR050844">
    <property type="entry name" value="Coatomer_complex_subunit"/>
</dbReference>
<dbReference type="Gene3D" id="2.30.140.10">
    <property type="entry name" value="Spermidine synthase, tetramerisation domain"/>
    <property type="match status" value="1"/>
</dbReference>
<reference evidence="9" key="1">
    <citation type="submission" date="2013-01" db="EMBL/GenBank/DDBJ databases">
        <title>Draft Genome Sequence of a Mulberry Tree, Morus notabilis C.K. Schneid.</title>
        <authorList>
            <person name="He N."/>
            <person name="Zhao S."/>
        </authorList>
    </citation>
    <scope>NUCLEOTIDE SEQUENCE</scope>
</reference>
<dbReference type="EMBL" id="KE346086">
    <property type="protein sequence ID" value="EXC25796.1"/>
    <property type="molecule type" value="Genomic_DNA"/>
</dbReference>
<dbReference type="GO" id="GO:0030126">
    <property type="term" value="C:COPI vesicle coat"/>
    <property type="evidence" value="ECO:0007669"/>
    <property type="project" value="TreeGrafter"/>
</dbReference>
<evidence type="ECO:0000256" key="6">
    <source>
        <dbReference type="ARBA" id="ARBA00032920"/>
    </source>
</evidence>
<feature type="repeat" description="WD" evidence="7">
    <location>
        <begin position="149"/>
        <end position="181"/>
    </location>
</feature>
<evidence type="ECO:0000256" key="7">
    <source>
        <dbReference type="PROSITE-ProRule" id="PRU00221"/>
    </source>
</evidence>
<proteinExistence type="predicted"/>
<dbReference type="Proteomes" id="UP000030645">
    <property type="component" value="Unassembled WGS sequence"/>
</dbReference>
<sequence length="358" mass="40048">MDKEFIAGSTNGVPMDAAATAKSPNSISVIIPGWFSKISLMWPGEAYSLKVEKISRSSIFFDKEFSQNSERVKSLDLHPNSPMILASLYSGTVCIWNYQSQTIEKSIKVTESPVRSAKFIAQKNWIVTAADDSFIRVYNYDTTEKIIEFEAHKDFIRSLAVHPTLPYLLSASDDKTIKLWDWENGWTCTRIFEGHSHYVMQVALDPKDTHNFASASLDGTVMIWNIGSSAPSFTLERHLKGVNCVDYFSAEDKLYLLSGSDDFTVKVWDYQTKSCVQTLEGHLHNVTAVCVHPELPIAITGSEDGTVRIWHATTYSLENTLNYDLGRVWAIGYIKGSQQVVFGCDNGIVVVKINVSDS</sequence>
<dbReference type="GO" id="GO:0006890">
    <property type="term" value="P:retrograde vesicle-mediated transport, Golgi to endoplasmic reticulum"/>
    <property type="evidence" value="ECO:0007669"/>
    <property type="project" value="TreeGrafter"/>
</dbReference>
<dbReference type="InterPro" id="IPR037163">
    <property type="entry name" value="Spermidine_synt_N_sf"/>
</dbReference>
<keyword evidence="3" id="KW-0677">Repeat</keyword>
<feature type="repeat" description="WD" evidence="7">
    <location>
        <begin position="235"/>
        <end position="278"/>
    </location>
</feature>
<evidence type="ECO:0000256" key="5">
    <source>
        <dbReference type="ARBA" id="ARBA00025536"/>
    </source>
</evidence>
<dbReference type="InterPro" id="IPR001680">
    <property type="entry name" value="WD40_rpt"/>
</dbReference>
<dbReference type="GO" id="GO:0006891">
    <property type="term" value="P:intra-Golgi vesicle-mediated transport"/>
    <property type="evidence" value="ECO:0007669"/>
    <property type="project" value="TreeGrafter"/>
</dbReference>
<evidence type="ECO:0000313" key="9">
    <source>
        <dbReference type="Proteomes" id="UP000030645"/>
    </source>
</evidence>
<dbReference type="PANTHER" id="PTHR19876">
    <property type="entry name" value="COATOMER"/>
    <property type="match status" value="1"/>
</dbReference>